<evidence type="ECO:0000313" key="1">
    <source>
        <dbReference type="EMBL" id="KRY47712.1"/>
    </source>
</evidence>
<proteinExistence type="predicted"/>
<evidence type="ECO:0000313" key="2">
    <source>
        <dbReference type="Proteomes" id="UP000054653"/>
    </source>
</evidence>
<name>A0A0V1CER4_TRIBR</name>
<dbReference type="Proteomes" id="UP000054653">
    <property type="component" value="Unassembled WGS sequence"/>
</dbReference>
<sequence>MYTVVGHALISAWLCTVRMGHHVRTASGQPVTFCSTTIADAGKFELFSNQYLFTFYCSYCYIVSLVHTRTQNAPQAGKSIQNV</sequence>
<reference evidence="1 2" key="1">
    <citation type="submission" date="2015-01" db="EMBL/GenBank/DDBJ databases">
        <title>Evolution of Trichinella species and genotypes.</title>
        <authorList>
            <person name="Korhonen P.K."/>
            <person name="Edoardo P."/>
            <person name="Giuseppe L.R."/>
            <person name="Gasser R.B."/>
        </authorList>
    </citation>
    <scope>NUCLEOTIDE SEQUENCE [LARGE SCALE GENOMIC DNA]</scope>
    <source>
        <strain evidence="1">ISS120</strain>
    </source>
</reference>
<organism evidence="1 2">
    <name type="scientific">Trichinella britovi</name>
    <name type="common">Parasitic roundworm</name>
    <dbReference type="NCBI Taxonomy" id="45882"/>
    <lineage>
        <taxon>Eukaryota</taxon>
        <taxon>Metazoa</taxon>
        <taxon>Ecdysozoa</taxon>
        <taxon>Nematoda</taxon>
        <taxon>Enoplea</taxon>
        <taxon>Dorylaimia</taxon>
        <taxon>Trichinellida</taxon>
        <taxon>Trichinellidae</taxon>
        <taxon>Trichinella</taxon>
    </lineage>
</organism>
<keyword evidence="2" id="KW-1185">Reference proteome</keyword>
<protein>
    <submittedName>
        <fullName evidence="1">Uncharacterized protein</fullName>
    </submittedName>
</protein>
<comment type="caution">
    <text evidence="1">The sequence shown here is derived from an EMBL/GenBank/DDBJ whole genome shotgun (WGS) entry which is preliminary data.</text>
</comment>
<gene>
    <name evidence="1" type="ORF">T03_10979</name>
</gene>
<accession>A0A0V1CER4</accession>
<dbReference type="EMBL" id="JYDI01000232">
    <property type="protein sequence ID" value="KRY47712.1"/>
    <property type="molecule type" value="Genomic_DNA"/>
</dbReference>
<dbReference type="AlphaFoldDB" id="A0A0V1CER4"/>